<name>A0A5B7CEG0_PORTR</name>
<reference evidence="2 3" key="1">
    <citation type="submission" date="2019-05" db="EMBL/GenBank/DDBJ databases">
        <title>Another draft genome of Portunus trituberculatus and its Hox gene families provides insights of decapod evolution.</title>
        <authorList>
            <person name="Jeong J.-H."/>
            <person name="Song I."/>
            <person name="Kim S."/>
            <person name="Choi T."/>
            <person name="Kim D."/>
            <person name="Ryu S."/>
            <person name="Kim W."/>
        </authorList>
    </citation>
    <scope>NUCLEOTIDE SEQUENCE [LARGE SCALE GENOMIC DNA]</scope>
    <source>
        <tissue evidence="2">Muscle</tissue>
    </source>
</reference>
<dbReference type="EMBL" id="VSRR010000008">
    <property type="protein sequence ID" value="MPC07787.1"/>
    <property type="molecule type" value="Genomic_DNA"/>
</dbReference>
<protein>
    <submittedName>
        <fullName evidence="2">Uncharacterized protein</fullName>
    </submittedName>
</protein>
<evidence type="ECO:0000256" key="1">
    <source>
        <dbReference type="SAM" id="MobiDB-lite"/>
    </source>
</evidence>
<organism evidence="2 3">
    <name type="scientific">Portunus trituberculatus</name>
    <name type="common">Swimming crab</name>
    <name type="synonym">Neptunus trituberculatus</name>
    <dbReference type="NCBI Taxonomy" id="210409"/>
    <lineage>
        <taxon>Eukaryota</taxon>
        <taxon>Metazoa</taxon>
        <taxon>Ecdysozoa</taxon>
        <taxon>Arthropoda</taxon>
        <taxon>Crustacea</taxon>
        <taxon>Multicrustacea</taxon>
        <taxon>Malacostraca</taxon>
        <taxon>Eumalacostraca</taxon>
        <taxon>Eucarida</taxon>
        <taxon>Decapoda</taxon>
        <taxon>Pleocyemata</taxon>
        <taxon>Brachyura</taxon>
        <taxon>Eubrachyura</taxon>
        <taxon>Portunoidea</taxon>
        <taxon>Portunidae</taxon>
        <taxon>Portuninae</taxon>
        <taxon>Portunus</taxon>
    </lineage>
</organism>
<evidence type="ECO:0000313" key="3">
    <source>
        <dbReference type="Proteomes" id="UP000324222"/>
    </source>
</evidence>
<gene>
    <name evidence="2" type="ORF">E2C01_000354</name>
</gene>
<sequence>MRGLLFRDSDVKVAPLANQEGPPWCSGNAPQGSQAHRFESWPQSEVRKGIHSGYCSRKVE</sequence>
<dbReference type="Proteomes" id="UP000324222">
    <property type="component" value="Unassembled WGS sequence"/>
</dbReference>
<proteinExistence type="predicted"/>
<keyword evidence="3" id="KW-1185">Reference proteome</keyword>
<accession>A0A5B7CEG0</accession>
<feature type="region of interest" description="Disordered" evidence="1">
    <location>
        <begin position="17"/>
        <end position="44"/>
    </location>
</feature>
<dbReference type="AlphaFoldDB" id="A0A5B7CEG0"/>
<evidence type="ECO:0000313" key="2">
    <source>
        <dbReference type="EMBL" id="MPC07787.1"/>
    </source>
</evidence>
<comment type="caution">
    <text evidence="2">The sequence shown here is derived from an EMBL/GenBank/DDBJ whole genome shotgun (WGS) entry which is preliminary data.</text>
</comment>